<feature type="compositionally biased region" description="Polar residues" evidence="1">
    <location>
        <begin position="221"/>
        <end position="237"/>
    </location>
</feature>
<accession>A0A165ZVX2</accession>
<gene>
    <name evidence="2" type="ORF">TK06_09895</name>
</gene>
<evidence type="ECO:0000313" key="3">
    <source>
        <dbReference type="Proteomes" id="UP000076083"/>
    </source>
</evidence>
<name>A0A165ZVX2_PSEFL</name>
<dbReference type="InterPro" id="IPR047749">
    <property type="entry name" value="STY4528-like"/>
</dbReference>
<sequence>MKGWSSVVKSSAPKPLSSVLDSALKSLCAQSTQGNGDGFLFSGNRHETVPRALLLDQRLTPLERNAWQVFRLLLNDDGVTAFPTYDQLRKYLASVPCGALASHESVAKTLTLLRLTRWLSLARRRRDARTGRVLGNLYVLHDRPLTPFEAMQIDPEYMVLVSHTLKHANKGIQRVGLAVLEEISHDPSVQTQLLPSHLQVLALRLQQTQAVDVAPDMPTEKCTSQALRKQNAPSSVSEPRPKAPQEHSLRHPKPASMLSTKALKTLRTGECSQEGFELDFPPRFSSLTPAQQSGAKVALQRLPGELRQAVLDEWAARCREAHIRNPAGYLFGIFQKALQGQFTVWAAKEQAPESSGTKPSPKQTQKTERDPAVAHAYLDELKGLLKER</sequence>
<dbReference type="AlphaFoldDB" id="A0A165ZVX2"/>
<evidence type="ECO:0000256" key="1">
    <source>
        <dbReference type="SAM" id="MobiDB-lite"/>
    </source>
</evidence>
<dbReference type="Proteomes" id="UP000076083">
    <property type="component" value="Chromosome"/>
</dbReference>
<proteinExistence type="predicted"/>
<evidence type="ECO:0000313" key="2">
    <source>
        <dbReference type="EMBL" id="AMZ75314.1"/>
    </source>
</evidence>
<feature type="compositionally biased region" description="Basic and acidic residues" evidence="1">
    <location>
        <begin position="239"/>
        <end position="249"/>
    </location>
</feature>
<reference evidence="3" key="1">
    <citation type="submission" date="2016-04" db="EMBL/GenBank/DDBJ databases">
        <authorList>
            <person name="Ray J."/>
            <person name="Price M."/>
            <person name="Deutschbauer A."/>
        </authorList>
    </citation>
    <scope>NUCLEOTIDE SEQUENCE [LARGE SCALE GENOMIC DNA]</scope>
    <source>
        <strain evidence="3">FW300-N2E2</strain>
    </source>
</reference>
<dbReference type="EMBL" id="CP015225">
    <property type="protein sequence ID" value="AMZ75314.1"/>
    <property type="molecule type" value="Genomic_DNA"/>
</dbReference>
<feature type="region of interest" description="Disordered" evidence="1">
    <location>
        <begin position="217"/>
        <end position="257"/>
    </location>
</feature>
<organism evidence="2 3">
    <name type="scientific">Pseudomonas fluorescens</name>
    <dbReference type="NCBI Taxonomy" id="294"/>
    <lineage>
        <taxon>Bacteria</taxon>
        <taxon>Pseudomonadati</taxon>
        <taxon>Pseudomonadota</taxon>
        <taxon>Gammaproteobacteria</taxon>
        <taxon>Pseudomonadales</taxon>
        <taxon>Pseudomonadaceae</taxon>
        <taxon>Pseudomonas</taxon>
    </lineage>
</organism>
<feature type="compositionally biased region" description="Polar residues" evidence="1">
    <location>
        <begin position="352"/>
        <end position="364"/>
    </location>
</feature>
<reference evidence="2 3" key="2">
    <citation type="journal article" date="2018" name="Nature">
        <title>Mutant phenotypes for thousands of bacterial genes of unknown function.</title>
        <authorList>
            <person name="Price M.N."/>
            <person name="Wetmore K.M."/>
            <person name="Waters R.J."/>
            <person name="Callaghan M."/>
            <person name="Ray J."/>
            <person name="Liu H."/>
            <person name="Kuehl J.V."/>
            <person name="Melnyk R.A."/>
            <person name="Lamson J.S."/>
            <person name="Suh Y."/>
            <person name="Carlson H.K."/>
            <person name="Esquivel Z."/>
            <person name="Sadeeshkumar H."/>
            <person name="Chakraborty R."/>
            <person name="Zane G.M."/>
            <person name="Rubin B.E."/>
            <person name="Wall J.D."/>
            <person name="Visel A."/>
            <person name="Bristow J."/>
            <person name="Blow M.J."/>
            <person name="Arkin A.P."/>
            <person name="Deutschbauer A.M."/>
        </authorList>
    </citation>
    <scope>NUCLEOTIDE SEQUENCE [LARGE SCALE GENOMIC DNA]</scope>
    <source>
        <strain evidence="2 3">FW300-N2E2</strain>
    </source>
</reference>
<feature type="region of interest" description="Disordered" evidence="1">
    <location>
        <begin position="347"/>
        <end position="373"/>
    </location>
</feature>
<dbReference type="NCBIfam" id="NF040582">
    <property type="entry name" value="STY4528_fam"/>
    <property type="match status" value="1"/>
</dbReference>
<protein>
    <submittedName>
        <fullName evidence="2">Uncharacterized protein</fullName>
    </submittedName>
</protein>